<dbReference type="EMBL" id="HE600935">
    <property type="protein sequence ID" value="CAP29829.1"/>
    <property type="molecule type" value="Genomic_DNA"/>
</dbReference>
<dbReference type="CTD" id="8577747"/>
<proteinExistence type="predicted"/>
<organism evidence="3 4">
    <name type="scientific">Caenorhabditis briggsae</name>
    <dbReference type="NCBI Taxonomy" id="6238"/>
    <lineage>
        <taxon>Eukaryota</taxon>
        <taxon>Metazoa</taxon>
        <taxon>Ecdysozoa</taxon>
        <taxon>Nematoda</taxon>
        <taxon>Chromadorea</taxon>
        <taxon>Rhabditida</taxon>
        <taxon>Rhabditina</taxon>
        <taxon>Rhabditomorpha</taxon>
        <taxon>Rhabditoidea</taxon>
        <taxon>Rhabditidae</taxon>
        <taxon>Peloderinae</taxon>
        <taxon>Caenorhabditis</taxon>
    </lineage>
</organism>
<keyword evidence="1" id="KW-1133">Transmembrane helix</keyword>
<evidence type="ECO:0000313" key="5">
    <source>
        <dbReference type="WormBase" id="CBG10407"/>
    </source>
</evidence>
<dbReference type="PANTHER" id="PTHR21662:SF14">
    <property type="entry name" value="INSULIN_EGF-RECEPTOR L DOMAIN PROTEIN-RELATED"/>
    <property type="match status" value="1"/>
</dbReference>
<keyword evidence="1" id="KW-0812">Transmembrane</keyword>
<evidence type="ECO:0000313" key="3">
    <source>
        <dbReference type="EMBL" id="CAP29829.1"/>
    </source>
</evidence>
<accession>A8XB49</accession>
<dbReference type="HOGENOM" id="CLU_1497547_0_0_1"/>
<evidence type="ECO:0000313" key="4">
    <source>
        <dbReference type="Proteomes" id="UP000008549"/>
    </source>
</evidence>
<dbReference type="AlphaFoldDB" id="A8XB49"/>
<dbReference type="PANTHER" id="PTHR21662">
    <property type="entry name" value="RECEPTOR PROTEIN-TYROSINE KINASE"/>
    <property type="match status" value="1"/>
</dbReference>
<dbReference type="InterPro" id="IPR053079">
    <property type="entry name" value="SPS2_domain"/>
</dbReference>
<keyword evidence="4" id="KW-1185">Reference proteome</keyword>
<dbReference type="Proteomes" id="UP000008549">
    <property type="component" value="Unassembled WGS sequence"/>
</dbReference>
<dbReference type="RefSeq" id="XP_002635753.1">
    <property type="nucleotide sequence ID" value="XM_002635707.1"/>
</dbReference>
<dbReference type="Gene3D" id="3.80.20.20">
    <property type="entry name" value="Receptor L-domain"/>
    <property type="match status" value="1"/>
</dbReference>
<dbReference type="KEGG" id="cbr:CBG_10407"/>
<dbReference type="InterPro" id="IPR000494">
    <property type="entry name" value="Rcpt_L-dom"/>
</dbReference>
<dbReference type="Pfam" id="PF01030">
    <property type="entry name" value="Recep_L_domain"/>
    <property type="match status" value="1"/>
</dbReference>
<name>A8XB49_CAEBR</name>
<protein>
    <submittedName>
        <fullName evidence="3">Protein CBG10407</fullName>
    </submittedName>
</protein>
<evidence type="ECO:0000259" key="2">
    <source>
        <dbReference type="Pfam" id="PF01030"/>
    </source>
</evidence>
<sequence>MALCKIVSMSVLPNNCLIVVGDILIDSDSEKHIRKLERVSYLFGSLTVNSTSLNNLDSFYAIQAIEYFGNGPVIRITSNKNMKSAKFHTLNNIYTRDGAREALIQDNHKDIFKEHKEKCNLIEPSEKYWVCRARMKFTGGDCGQMVNLTELDLESYSEASFSNIGFLIMACFLVFWFQFN</sequence>
<feature type="transmembrane region" description="Helical" evidence="1">
    <location>
        <begin position="161"/>
        <end position="179"/>
    </location>
</feature>
<dbReference type="WormBase" id="CBG10407">
    <property type="protein sequence ID" value="CBP16853"/>
    <property type="gene ID" value="WBGene00031797"/>
</dbReference>
<feature type="domain" description="Receptor L-domain" evidence="2">
    <location>
        <begin position="15"/>
        <end position="109"/>
    </location>
</feature>
<dbReference type="InParanoid" id="A8XB49"/>
<dbReference type="GeneID" id="8577747"/>
<reference evidence="3 4" key="1">
    <citation type="journal article" date="2003" name="PLoS Biol.">
        <title>The genome sequence of Caenorhabditis briggsae: a platform for comparative genomics.</title>
        <authorList>
            <person name="Stein L.D."/>
            <person name="Bao Z."/>
            <person name="Blasiar D."/>
            <person name="Blumenthal T."/>
            <person name="Brent M.R."/>
            <person name="Chen N."/>
            <person name="Chinwalla A."/>
            <person name="Clarke L."/>
            <person name="Clee C."/>
            <person name="Coghlan A."/>
            <person name="Coulson A."/>
            <person name="D'Eustachio P."/>
            <person name="Fitch D.H."/>
            <person name="Fulton L.A."/>
            <person name="Fulton R.E."/>
            <person name="Griffiths-Jones S."/>
            <person name="Harris T.W."/>
            <person name="Hillier L.W."/>
            <person name="Kamath R."/>
            <person name="Kuwabara P.E."/>
            <person name="Mardis E.R."/>
            <person name="Marra M.A."/>
            <person name="Miner T.L."/>
            <person name="Minx P."/>
            <person name="Mullikin J.C."/>
            <person name="Plumb R.W."/>
            <person name="Rogers J."/>
            <person name="Schein J.E."/>
            <person name="Sohrmann M."/>
            <person name="Spieth J."/>
            <person name="Stajich J.E."/>
            <person name="Wei C."/>
            <person name="Willey D."/>
            <person name="Wilson R.K."/>
            <person name="Durbin R."/>
            <person name="Waterston R.H."/>
        </authorList>
    </citation>
    <scope>NUCLEOTIDE SEQUENCE [LARGE SCALE GENOMIC DNA]</scope>
    <source>
        <strain evidence="3 4">AF16</strain>
    </source>
</reference>
<keyword evidence="1" id="KW-0472">Membrane</keyword>
<evidence type="ECO:0000256" key="1">
    <source>
        <dbReference type="SAM" id="Phobius"/>
    </source>
</evidence>
<gene>
    <name evidence="3 5" type="ORF">CBG10407</name>
    <name evidence="3" type="ORF">CBG_10407</name>
</gene>
<dbReference type="InterPro" id="IPR036941">
    <property type="entry name" value="Rcpt_L-dom_sf"/>
</dbReference>
<reference evidence="3 4" key="2">
    <citation type="journal article" date="2011" name="PLoS Genet.">
        <title>Caenorhabditis briggsae recombinant inbred line genotypes reveal inter-strain incompatibility and the evolution of recombination.</title>
        <authorList>
            <person name="Ross J.A."/>
            <person name="Koboldt D.C."/>
            <person name="Staisch J.E."/>
            <person name="Chamberlin H.M."/>
            <person name="Gupta B.P."/>
            <person name="Miller R.D."/>
            <person name="Baird S.E."/>
            <person name="Haag E.S."/>
        </authorList>
    </citation>
    <scope>NUCLEOTIDE SEQUENCE [LARGE SCALE GENOMIC DNA]</scope>
    <source>
        <strain evidence="3 4">AF16</strain>
    </source>
</reference>
<dbReference type="SUPFAM" id="SSF52058">
    <property type="entry name" value="L domain-like"/>
    <property type="match status" value="1"/>
</dbReference>